<organism evidence="1 2">
    <name type="scientific">Ensete ventricosum</name>
    <name type="common">Abyssinian banana</name>
    <name type="synonym">Musa ensete</name>
    <dbReference type="NCBI Taxonomy" id="4639"/>
    <lineage>
        <taxon>Eukaryota</taxon>
        <taxon>Viridiplantae</taxon>
        <taxon>Streptophyta</taxon>
        <taxon>Embryophyta</taxon>
        <taxon>Tracheophyta</taxon>
        <taxon>Spermatophyta</taxon>
        <taxon>Magnoliopsida</taxon>
        <taxon>Liliopsida</taxon>
        <taxon>Zingiberales</taxon>
        <taxon>Musaceae</taxon>
        <taxon>Ensete</taxon>
    </lineage>
</organism>
<sequence>MTWICFSSIEKPPLSRRHLLPSVWRNRERSPATFIASASLAIEEGRFGGANSLTLVSLLSLLKNEPSPFAGPLQHSSPPNLANDAPPSIYGLETPFSRFGLLSSDALQNFLDRTVLRVHNGIQFSVGSRDSYSIFQELQLASQDNLKSRRQLQLTLLESIKEHMKIWQVDTTPT</sequence>
<reference evidence="1 2" key="1">
    <citation type="submission" date="2022-12" db="EMBL/GenBank/DDBJ databases">
        <title>Chromosome-scale assembly of the Ensete ventricosum genome.</title>
        <authorList>
            <person name="Dussert Y."/>
            <person name="Stocks J."/>
            <person name="Wendawek A."/>
            <person name="Woldeyes F."/>
            <person name="Nichols R.A."/>
            <person name="Borrell J.S."/>
        </authorList>
    </citation>
    <scope>NUCLEOTIDE SEQUENCE [LARGE SCALE GENOMIC DNA]</scope>
    <source>
        <strain evidence="2">cv. Maze</strain>
        <tissue evidence="1">Seeds</tissue>
    </source>
</reference>
<dbReference type="EMBL" id="JAQQAF010000008">
    <property type="protein sequence ID" value="KAJ8467906.1"/>
    <property type="molecule type" value="Genomic_DNA"/>
</dbReference>
<evidence type="ECO:0000313" key="2">
    <source>
        <dbReference type="Proteomes" id="UP001222027"/>
    </source>
</evidence>
<keyword evidence="2" id="KW-1185">Reference proteome</keyword>
<comment type="caution">
    <text evidence="1">The sequence shown here is derived from an EMBL/GenBank/DDBJ whole genome shotgun (WGS) entry which is preliminary data.</text>
</comment>
<proteinExistence type="predicted"/>
<dbReference type="Proteomes" id="UP001222027">
    <property type="component" value="Unassembled WGS sequence"/>
</dbReference>
<dbReference type="AlphaFoldDB" id="A0AAV8Q652"/>
<gene>
    <name evidence="1" type="ORF">OPV22_030458</name>
</gene>
<evidence type="ECO:0000313" key="1">
    <source>
        <dbReference type="EMBL" id="KAJ8467906.1"/>
    </source>
</evidence>
<protein>
    <submittedName>
        <fullName evidence="1">Uncharacterized protein</fullName>
    </submittedName>
</protein>
<name>A0AAV8Q652_ENSVE</name>
<accession>A0AAV8Q652</accession>